<organism evidence="1 2">
    <name type="scientific">Arthrobacter globiformis</name>
    <dbReference type="NCBI Taxonomy" id="1665"/>
    <lineage>
        <taxon>Bacteria</taxon>
        <taxon>Bacillati</taxon>
        <taxon>Actinomycetota</taxon>
        <taxon>Actinomycetes</taxon>
        <taxon>Micrococcales</taxon>
        <taxon>Micrococcaceae</taxon>
        <taxon>Arthrobacter</taxon>
    </lineage>
</organism>
<accession>A0A328HBC4</accession>
<dbReference type="EMBL" id="QLNP01000104">
    <property type="protein sequence ID" value="RAM35464.1"/>
    <property type="molecule type" value="Genomic_DNA"/>
</dbReference>
<dbReference type="Proteomes" id="UP000249166">
    <property type="component" value="Unassembled WGS sequence"/>
</dbReference>
<reference evidence="1 2" key="1">
    <citation type="submission" date="2018-04" db="EMBL/GenBank/DDBJ databases">
        <title>Bacteria isolated from cave deposits of Manipur.</title>
        <authorList>
            <person name="Sahoo D."/>
            <person name="Sarangthem I."/>
            <person name="Nandeibam J."/>
        </authorList>
    </citation>
    <scope>NUCLEOTIDE SEQUENCE [LARGE SCALE GENOMIC DNA]</scope>
    <source>
        <strain evidence="2">mrc11</strain>
    </source>
</reference>
<comment type="caution">
    <text evidence="1">The sequence shown here is derived from an EMBL/GenBank/DDBJ whole genome shotgun (WGS) entry which is preliminary data.</text>
</comment>
<gene>
    <name evidence="1" type="ORF">DBZ45_20780</name>
</gene>
<evidence type="ECO:0008006" key="3">
    <source>
        <dbReference type="Google" id="ProtNLM"/>
    </source>
</evidence>
<name>A0A328HBC4_ARTGO</name>
<evidence type="ECO:0000313" key="1">
    <source>
        <dbReference type="EMBL" id="RAM35464.1"/>
    </source>
</evidence>
<sequence>MLALQELVEASSWSVRGVLSDSAVQWLRSSLLPELGRDQGLANPATRAQLEAILKQPLNYASQRRRQLERITEYVAEHYLDGWFEAARKGSVHLERGSRYMASYALDLGFHPEYLRKVLRTHSGNSEEDLIEELRGLAARPTTAFTGWVLLSDVPERALMEQRSSWIDPTDVARLMRSIGEQPPRDQSGGLWFEVCARDEIAAAEQVRSQLERLLSRTRFLRVSKPLSYDPKWWREKGKPISLRARGPAINAMSLAKSGLLYEDRLAGDAHGKIDDAFELASHLIGSPAPVAVSNAWAALESLLIDPGESDQSVGGKVIVATRAAKILATAWPRAEFTRMSYRLLKSSSLDSKIRSSLDEIGDDNVRRCALLLQHWDQIENTADLSLGDQAAVQRIAQLKQNPQAVLGRVEGYMAGALRRLYRHRNLVMHGGELRPVALSATIRTTGPLVGALLDRLAVAAHLRREDPLHAIARTEVALQSIKSTKDLTFLLEM</sequence>
<proteinExistence type="predicted"/>
<dbReference type="AlphaFoldDB" id="A0A328HBC4"/>
<protein>
    <recommendedName>
        <fullName evidence="3">Apea-like HEPN domain-containing protein</fullName>
    </recommendedName>
</protein>
<evidence type="ECO:0000313" key="2">
    <source>
        <dbReference type="Proteomes" id="UP000249166"/>
    </source>
</evidence>